<evidence type="ECO:0000256" key="5">
    <source>
        <dbReference type="RuleBase" id="RU004384"/>
    </source>
</evidence>
<dbReference type="PaxDb" id="2903-EOD09965"/>
<keyword evidence="5" id="KW-0072">Autophagy</keyword>
<keyword evidence="4" id="KW-0449">Lipoprotein</keyword>
<dbReference type="SUPFAM" id="SSF54236">
    <property type="entry name" value="Ubiquitin-like"/>
    <property type="match status" value="1"/>
</dbReference>
<dbReference type="RefSeq" id="XP_005762394.1">
    <property type="nucleotide sequence ID" value="XM_005762337.1"/>
</dbReference>
<dbReference type="PANTHER" id="PTHR10969">
    <property type="entry name" value="MICROTUBULE-ASSOCIATED PROTEINS 1A/1B LIGHT CHAIN 3-RELATED"/>
    <property type="match status" value="1"/>
</dbReference>
<evidence type="ECO:0000256" key="2">
    <source>
        <dbReference type="ARBA" id="ARBA00007293"/>
    </source>
</evidence>
<reference evidence="7" key="1">
    <citation type="journal article" date="2013" name="Nature">
        <title>Pan genome of the phytoplankton Emiliania underpins its global distribution.</title>
        <authorList>
            <person name="Read B.A."/>
            <person name="Kegel J."/>
            <person name="Klute M.J."/>
            <person name="Kuo A."/>
            <person name="Lefebvre S.C."/>
            <person name="Maumus F."/>
            <person name="Mayer C."/>
            <person name="Miller J."/>
            <person name="Monier A."/>
            <person name="Salamov A."/>
            <person name="Young J."/>
            <person name="Aguilar M."/>
            <person name="Claverie J.M."/>
            <person name="Frickenhaus S."/>
            <person name="Gonzalez K."/>
            <person name="Herman E.K."/>
            <person name="Lin Y.C."/>
            <person name="Napier J."/>
            <person name="Ogata H."/>
            <person name="Sarno A.F."/>
            <person name="Shmutz J."/>
            <person name="Schroeder D."/>
            <person name="de Vargas C."/>
            <person name="Verret F."/>
            <person name="von Dassow P."/>
            <person name="Valentin K."/>
            <person name="Van de Peer Y."/>
            <person name="Wheeler G."/>
            <person name="Dacks J.B."/>
            <person name="Delwiche C.F."/>
            <person name="Dyhrman S.T."/>
            <person name="Glockner G."/>
            <person name="John U."/>
            <person name="Richards T."/>
            <person name="Worden A.Z."/>
            <person name="Zhang X."/>
            <person name="Grigoriev I.V."/>
            <person name="Allen A.E."/>
            <person name="Bidle K."/>
            <person name="Borodovsky M."/>
            <person name="Bowler C."/>
            <person name="Brownlee C."/>
            <person name="Cock J.M."/>
            <person name="Elias M."/>
            <person name="Gladyshev V.N."/>
            <person name="Groth M."/>
            <person name="Guda C."/>
            <person name="Hadaegh A."/>
            <person name="Iglesias-Rodriguez M.D."/>
            <person name="Jenkins J."/>
            <person name="Jones B.M."/>
            <person name="Lawson T."/>
            <person name="Leese F."/>
            <person name="Lindquist E."/>
            <person name="Lobanov A."/>
            <person name="Lomsadze A."/>
            <person name="Malik S.B."/>
            <person name="Marsh M.E."/>
            <person name="Mackinder L."/>
            <person name="Mock T."/>
            <person name="Mueller-Roeber B."/>
            <person name="Pagarete A."/>
            <person name="Parker M."/>
            <person name="Probert I."/>
            <person name="Quesneville H."/>
            <person name="Raines C."/>
            <person name="Rensing S.A."/>
            <person name="Riano-Pachon D.M."/>
            <person name="Richier S."/>
            <person name="Rokitta S."/>
            <person name="Shiraiwa Y."/>
            <person name="Soanes D.M."/>
            <person name="van der Giezen M."/>
            <person name="Wahlund T.M."/>
            <person name="Williams B."/>
            <person name="Wilson W."/>
            <person name="Wolfe G."/>
            <person name="Wurch L.L."/>
        </authorList>
    </citation>
    <scope>NUCLEOTIDE SEQUENCE</scope>
</reference>
<dbReference type="InterPro" id="IPR004241">
    <property type="entry name" value="Atg8-like"/>
</dbReference>
<proteinExistence type="inferred from homology"/>
<keyword evidence="3" id="KW-0472">Membrane</keyword>
<dbReference type="Gene3D" id="3.10.20.90">
    <property type="entry name" value="Phosphatidylinositol 3-kinase Catalytic Subunit, Chain A, domain 1"/>
    <property type="match status" value="1"/>
</dbReference>
<evidence type="ECO:0000256" key="4">
    <source>
        <dbReference type="ARBA" id="ARBA00023288"/>
    </source>
</evidence>
<dbReference type="KEGG" id="ehx:EMIHUDRAFT_216066"/>
<evidence type="ECO:0000256" key="3">
    <source>
        <dbReference type="ARBA" id="ARBA00023136"/>
    </source>
</evidence>
<reference evidence="6" key="2">
    <citation type="submission" date="2024-10" db="UniProtKB">
        <authorList>
            <consortium name="EnsemblProtists"/>
        </authorList>
    </citation>
    <scope>IDENTIFICATION</scope>
</reference>
<dbReference type="AlphaFoldDB" id="A0A0D3IFD0"/>
<dbReference type="STRING" id="2903.R1D607"/>
<dbReference type="GeneID" id="17256200"/>
<sequence>MSYRDAHSFESRRTQALAIRAKHPDRIPVIVEKRPRDATLPLIDKKKFLVPADLTVGQFVYVIRKRIALKPEQAIFLFVMVKVKIEIWLMVKVYVGMLAVARGRQGRAKAAKRAAAAAEPSSASEDAVAEAELATVMASLRRFTVASASSDSDFPRTPLVPLVLGNQQPSTGLSTGSSGGCSSAEAAAMRRSGDAFLRWFDDSNTRLFGQSSDVPLPESS</sequence>
<keyword evidence="7" id="KW-1185">Reference proteome</keyword>
<accession>A0A0D3IFD0</accession>
<evidence type="ECO:0000313" key="7">
    <source>
        <dbReference type="Proteomes" id="UP000013827"/>
    </source>
</evidence>
<dbReference type="GO" id="GO:0006914">
    <property type="term" value="P:autophagy"/>
    <property type="evidence" value="ECO:0007669"/>
    <property type="project" value="UniProtKB-KW"/>
</dbReference>
<dbReference type="eggNOG" id="KOG1654">
    <property type="taxonomic scope" value="Eukaryota"/>
</dbReference>
<dbReference type="Proteomes" id="UP000013827">
    <property type="component" value="Unassembled WGS sequence"/>
</dbReference>
<dbReference type="InterPro" id="IPR029071">
    <property type="entry name" value="Ubiquitin-like_domsf"/>
</dbReference>
<dbReference type="GO" id="GO:0016020">
    <property type="term" value="C:membrane"/>
    <property type="evidence" value="ECO:0007669"/>
    <property type="project" value="UniProtKB-SubCell"/>
</dbReference>
<dbReference type="EnsemblProtists" id="EOD09965">
    <property type="protein sequence ID" value="EOD09965"/>
    <property type="gene ID" value="EMIHUDRAFT_216066"/>
</dbReference>
<evidence type="ECO:0000313" key="6">
    <source>
        <dbReference type="EnsemblProtists" id="EOD09965"/>
    </source>
</evidence>
<name>A0A0D3IFD0_EMIH1</name>
<evidence type="ECO:0000256" key="1">
    <source>
        <dbReference type="ARBA" id="ARBA00004370"/>
    </source>
</evidence>
<protein>
    <recommendedName>
        <fullName evidence="5">Autophagy-related protein</fullName>
    </recommendedName>
</protein>
<dbReference type="HOGENOM" id="CLU_1258128_0_0_1"/>
<comment type="similarity">
    <text evidence="2 5">Belongs to the ATG8 family.</text>
</comment>
<dbReference type="Pfam" id="PF02991">
    <property type="entry name" value="ATG8"/>
    <property type="match status" value="1"/>
</dbReference>
<organism evidence="6 7">
    <name type="scientific">Emiliania huxleyi (strain CCMP1516)</name>
    <dbReference type="NCBI Taxonomy" id="280463"/>
    <lineage>
        <taxon>Eukaryota</taxon>
        <taxon>Haptista</taxon>
        <taxon>Haptophyta</taxon>
        <taxon>Prymnesiophyceae</taxon>
        <taxon>Isochrysidales</taxon>
        <taxon>Noelaerhabdaceae</taxon>
        <taxon>Emiliania</taxon>
    </lineage>
</organism>
<comment type="subcellular location">
    <subcellularLocation>
        <location evidence="1">Membrane</location>
    </subcellularLocation>
</comment>